<dbReference type="RefSeq" id="WP_079645225.1">
    <property type="nucleotide sequence ID" value="NZ_FUZF01000019.1"/>
</dbReference>
<protein>
    <recommendedName>
        <fullName evidence="3">DUF3037 domain-containing protein</fullName>
    </recommendedName>
</protein>
<dbReference type="Proteomes" id="UP000190150">
    <property type="component" value="Unassembled WGS sequence"/>
</dbReference>
<evidence type="ECO:0000313" key="1">
    <source>
        <dbReference type="EMBL" id="SKC00729.1"/>
    </source>
</evidence>
<dbReference type="Pfam" id="PF11236">
    <property type="entry name" value="DUF3037"/>
    <property type="match status" value="1"/>
</dbReference>
<dbReference type="STRING" id="1513896.SAMN05660841_03601"/>
<dbReference type="EMBL" id="FUZF01000019">
    <property type="protein sequence ID" value="SKC00729.1"/>
    <property type="molecule type" value="Genomic_DNA"/>
</dbReference>
<reference evidence="2" key="1">
    <citation type="submission" date="2017-02" db="EMBL/GenBank/DDBJ databases">
        <authorList>
            <person name="Varghese N."/>
            <person name="Submissions S."/>
        </authorList>
    </citation>
    <scope>NUCLEOTIDE SEQUENCE [LARGE SCALE GENOMIC DNA]</scope>
    <source>
        <strain evidence="2">DSM 24091</strain>
    </source>
</reference>
<organism evidence="1 2">
    <name type="scientific">Sphingobacterium nematocida</name>
    <dbReference type="NCBI Taxonomy" id="1513896"/>
    <lineage>
        <taxon>Bacteria</taxon>
        <taxon>Pseudomonadati</taxon>
        <taxon>Bacteroidota</taxon>
        <taxon>Sphingobacteriia</taxon>
        <taxon>Sphingobacteriales</taxon>
        <taxon>Sphingobacteriaceae</taxon>
        <taxon>Sphingobacterium</taxon>
    </lineage>
</organism>
<keyword evidence="2" id="KW-1185">Reference proteome</keyword>
<accession>A0A1T5FX43</accession>
<name>A0A1T5FX43_9SPHI</name>
<proteinExistence type="predicted"/>
<gene>
    <name evidence="1" type="ORF">SAMN05660841_03601</name>
</gene>
<dbReference type="InterPro" id="IPR021398">
    <property type="entry name" value="DUF3037"/>
</dbReference>
<dbReference type="OrthoDB" id="9803207at2"/>
<sequence length="127" mass="14703">MSERTVYEYAVVRVVPRVEREEFVNVGVALYCRRQRYADVKLHIDEVKLRALHSEVDIDMIQEHLESFRRICIGDKAAGRIAGLEQAERFRWLTANRSTLIQCSVTHPGMCVSAEETHGELFEKLIL</sequence>
<evidence type="ECO:0008006" key="3">
    <source>
        <dbReference type="Google" id="ProtNLM"/>
    </source>
</evidence>
<dbReference type="AlphaFoldDB" id="A0A1T5FX43"/>
<evidence type="ECO:0000313" key="2">
    <source>
        <dbReference type="Proteomes" id="UP000190150"/>
    </source>
</evidence>